<dbReference type="Proteomes" id="UP000886844">
    <property type="component" value="Unassembled WGS sequence"/>
</dbReference>
<feature type="transmembrane region" description="Helical" evidence="8">
    <location>
        <begin position="243"/>
        <end position="267"/>
    </location>
</feature>
<keyword evidence="3" id="KW-0813">Transport</keyword>
<accession>A0A9D2CDK0</accession>
<dbReference type="InterPro" id="IPR020846">
    <property type="entry name" value="MFS_dom"/>
</dbReference>
<dbReference type="Pfam" id="PF07690">
    <property type="entry name" value="MFS_1"/>
    <property type="match status" value="1"/>
</dbReference>
<keyword evidence="6 8" id="KW-1133">Transmembrane helix</keyword>
<keyword evidence="7 8" id="KW-0472">Membrane</keyword>
<organism evidence="10 11">
    <name type="scientific">Candidatus Alistipes intestinigallinarum</name>
    <dbReference type="NCBI Taxonomy" id="2838440"/>
    <lineage>
        <taxon>Bacteria</taxon>
        <taxon>Pseudomonadati</taxon>
        <taxon>Bacteroidota</taxon>
        <taxon>Bacteroidia</taxon>
        <taxon>Bacteroidales</taxon>
        <taxon>Rikenellaceae</taxon>
        <taxon>Alistipes</taxon>
    </lineage>
</organism>
<evidence type="ECO:0000256" key="6">
    <source>
        <dbReference type="ARBA" id="ARBA00022989"/>
    </source>
</evidence>
<dbReference type="GO" id="GO:1990961">
    <property type="term" value="P:xenobiotic detoxification by transmembrane export across the plasma membrane"/>
    <property type="evidence" value="ECO:0007669"/>
    <property type="project" value="InterPro"/>
</dbReference>
<dbReference type="Gene3D" id="1.20.1720.10">
    <property type="entry name" value="Multidrug resistance protein D"/>
    <property type="match status" value="1"/>
</dbReference>
<name>A0A9D2CDK0_9BACT</name>
<dbReference type="PANTHER" id="PTHR23502">
    <property type="entry name" value="MAJOR FACILITATOR SUPERFAMILY"/>
    <property type="match status" value="1"/>
</dbReference>
<comment type="subcellular location">
    <subcellularLocation>
        <location evidence="1">Cell membrane</location>
        <topology evidence="1">Multi-pass membrane protein</topology>
    </subcellularLocation>
</comment>
<evidence type="ECO:0000256" key="5">
    <source>
        <dbReference type="ARBA" id="ARBA00022692"/>
    </source>
</evidence>
<dbReference type="InterPro" id="IPR036259">
    <property type="entry name" value="MFS_trans_sf"/>
</dbReference>
<gene>
    <name evidence="10" type="ORF">H9828_09715</name>
</gene>
<evidence type="ECO:0000256" key="3">
    <source>
        <dbReference type="ARBA" id="ARBA00022448"/>
    </source>
</evidence>
<reference evidence="10" key="1">
    <citation type="journal article" date="2021" name="PeerJ">
        <title>Extensive microbial diversity within the chicken gut microbiome revealed by metagenomics and culture.</title>
        <authorList>
            <person name="Gilroy R."/>
            <person name="Ravi A."/>
            <person name="Getino M."/>
            <person name="Pursley I."/>
            <person name="Horton D.L."/>
            <person name="Alikhan N.F."/>
            <person name="Baker D."/>
            <person name="Gharbi K."/>
            <person name="Hall N."/>
            <person name="Watson M."/>
            <person name="Adriaenssens E.M."/>
            <person name="Foster-Nyarko E."/>
            <person name="Jarju S."/>
            <person name="Secka A."/>
            <person name="Antonio M."/>
            <person name="Oren A."/>
            <person name="Chaudhuri R.R."/>
            <person name="La Ragione R."/>
            <person name="Hildebrand F."/>
            <person name="Pallen M.J."/>
        </authorList>
    </citation>
    <scope>NUCLEOTIDE SEQUENCE</scope>
    <source>
        <strain evidence="10">5134</strain>
    </source>
</reference>
<evidence type="ECO:0000256" key="1">
    <source>
        <dbReference type="ARBA" id="ARBA00004651"/>
    </source>
</evidence>
<evidence type="ECO:0000259" key="9">
    <source>
        <dbReference type="PROSITE" id="PS50850"/>
    </source>
</evidence>
<protein>
    <submittedName>
        <fullName evidence="10">Multidrug effflux MFS transporter</fullName>
    </submittedName>
</protein>
<dbReference type="GO" id="GO:0005886">
    <property type="term" value="C:plasma membrane"/>
    <property type="evidence" value="ECO:0007669"/>
    <property type="project" value="UniProtKB-SubCell"/>
</dbReference>
<feature type="transmembrane region" description="Helical" evidence="8">
    <location>
        <begin position="361"/>
        <end position="379"/>
    </location>
</feature>
<feature type="transmembrane region" description="Helical" evidence="8">
    <location>
        <begin position="7"/>
        <end position="24"/>
    </location>
</feature>
<reference evidence="10" key="2">
    <citation type="submission" date="2021-04" db="EMBL/GenBank/DDBJ databases">
        <authorList>
            <person name="Gilroy R."/>
        </authorList>
    </citation>
    <scope>NUCLEOTIDE SEQUENCE</scope>
    <source>
        <strain evidence="10">5134</strain>
    </source>
</reference>
<feature type="transmembrane region" description="Helical" evidence="8">
    <location>
        <begin position="279"/>
        <end position="302"/>
    </location>
</feature>
<comment type="caution">
    <text evidence="10">The sequence shown here is derived from an EMBL/GenBank/DDBJ whole genome shotgun (WGS) entry which is preliminary data.</text>
</comment>
<dbReference type="NCBIfam" id="TIGR00710">
    <property type="entry name" value="efflux_Bcr_CflA"/>
    <property type="match status" value="1"/>
</dbReference>
<feature type="transmembrane region" description="Helical" evidence="8">
    <location>
        <begin position="44"/>
        <end position="64"/>
    </location>
</feature>
<evidence type="ECO:0000256" key="8">
    <source>
        <dbReference type="SAM" id="Phobius"/>
    </source>
</evidence>
<evidence type="ECO:0000256" key="4">
    <source>
        <dbReference type="ARBA" id="ARBA00022475"/>
    </source>
</evidence>
<feature type="transmembrane region" description="Helical" evidence="8">
    <location>
        <begin position="216"/>
        <end position="237"/>
    </location>
</feature>
<sequence length="393" mass="41773">MNENSKTFLLVLLGMLTAFGPFVTDMYLPTLPAMTDYFHTSSSMVQMGLTTSMIGLALGQLLFGPLSDKYGRRIPLLTALWLFIAATLLCLFATNIRQFIVMRFLQGVAGAGGIVISRSVATDRFAGRDLARMLALIGAVNGIAPVVAPIIGGTCSDSIGWRGIFGILLGLGCLLLAGSLRLRESLPRERRSAVAWSDLIRSFGTVLHNRRYRACVLQLGFAQGVLFAYIASSPFLVQQHYGFSAFEFSLCFAVNAVAIGCAAAFSVRFRNPEQSTRTGCIGMLVFALAEAVALASGCGFWIYEGLLILLLFAMGLTFTSSTALAMEAAREHAGTASALLGAICFAFGGIVSPLVGMGNTLLSTGGVFVACALCSWLSIRFGLRHSPRPAVAA</sequence>
<feature type="transmembrane region" description="Helical" evidence="8">
    <location>
        <begin position="76"/>
        <end position="94"/>
    </location>
</feature>
<dbReference type="CDD" id="cd17320">
    <property type="entry name" value="MFS_MdfA_MDR_like"/>
    <property type="match status" value="1"/>
</dbReference>
<dbReference type="SUPFAM" id="SSF103473">
    <property type="entry name" value="MFS general substrate transporter"/>
    <property type="match status" value="1"/>
</dbReference>
<feature type="transmembrane region" description="Helical" evidence="8">
    <location>
        <begin position="100"/>
        <end position="121"/>
    </location>
</feature>
<keyword evidence="5 8" id="KW-0812">Transmembrane</keyword>
<feature type="transmembrane region" description="Helical" evidence="8">
    <location>
        <begin position="338"/>
        <end position="355"/>
    </location>
</feature>
<evidence type="ECO:0000313" key="11">
    <source>
        <dbReference type="Proteomes" id="UP000886844"/>
    </source>
</evidence>
<feature type="domain" description="Major facilitator superfamily (MFS) profile" evidence="9">
    <location>
        <begin position="6"/>
        <end position="390"/>
    </location>
</feature>
<evidence type="ECO:0000313" key="10">
    <source>
        <dbReference type="EMBL" id="HIY69680.1"/>
    </source>
</evidence>
<dbReference type="PROSITE" id="PS50850">
    <property type="entry name" value="MFS"/>
    <property type="match status" value="1"/>
</dbReference>
<proteinExistence type="inferred from homology"/>
<feature type="transmembrane region" description="Helical" evidence="8">
    <location>
        <begin position="159"/>
        <end position="182"/>
    </location>
</feature>
<dbReference type="GO" id="GO:0042910">
    <property type="term" value="F:xenobiotic transmembrane transporter activity"/>
    <property type="evidence" value="ECO:0007669"/>
    <property type="project" value="InterPro"/>
</dbReference>
<dbReference type="AlphaFoldDB" id="A0A9D2CDK0"/>
<comment type="similarity">
    <text evidence="2">Belongs to the major facilitator superfamily. Bcr/CmlA family.</text>
</comment>
<dbReference type="PANTHER" id="PTHR23502:SF132">
    <property type="entry name" value="POLYAMINE TRANSPORTER 2-RELATED"/>
    <property type="match status" value="1"/>
</dbReference>
<keyword evidence="4" id="KW-1003">Cell membrane</keyword>
<dbReference type="EMBL" id="DXDA01000074">
    <property type="protein sequence ID" value="HIY69680.1"/>
    <property type="molecule type" value="Genomic_DNA"/>
</dbReference>
<evidence type="ECO:0000256" key="7">
    <source>
        <dbReference type="ARBA" id="ARBA00023136"/>
    </source>
</evidence>
<dbReference type="InterPro" id="IPR004812">
    <property type="entry name" value="Efflux_drug-R_Bcr/CmlA"/>
</dbReference>
<feature type="transmembrane region" description="Helical" evidence="8">
    <location>
        <begin position="133"/>
        <end position="153"/>
    </location>
</feature>
<feature type="transmembrane region" description="Helical" evidence="8">
    <location>
        <begin position="308"/>
        <end position="326"/>
    </location>
</feature>
<dbReference type="InterPro" id="IPR011701">
    <property type="entry name" value="MFS"/>
</dbReference>
<evidence type="ECO:0000256" key="2">
    <source>
        <dbReference type="ARBA" id="ARBA00006236"/>
    </source>
</evidence>